<evidence type="ECO:0000313" key="2">
    <source>
        <dbReference type="Proteomes" id="UP000180133"/>
    </source>
</evidence>
<dbReference type="EMBL" id="MKFT01000030">
    <property type="protein sequence ID" value="OHY90551.1"/>
    <property type="molecule type" value="Genomic_DNA"/>
</dbReference>
<dbReference type="RefSeq" id="WP_071236568.1">
    <property type="nucleotide sequence ID" value="NZ_KV861343.1"/>
</dbReference>
<sequence>MTIVKDNGTWVADPSGLTTGDLKAWRERMYSACPNPEVGDIVVVVNESNGKKIRYKALTSDGYDTRWQRVSSEEVEKHLRLLDVKDGGDQLTNPDDYVYLSDGVYVHKDDCWF</sequence>
<accession>A0ABX3D5W5</accession>
<evidence type="ECO:0000313" key="1">
    <source>
        <dbReference type="EMBL" id="OHY90551.1"/>
    </source>
</evidence>
<keyword evidence="2" id="KW-1185">Reference proteome</keyword>
<comment type="caution">
    <text evidence="1">The sequence shown here is derived from an EMBL/GenBank/DDBJ whole genome shotgun (WGS) entry which is preliminary data.</text>
</comment>
<name>A0ABX3D5W5_9VIBR</name>
<protein>
    <submittedName>
        <fullName evidence="1">Uncharacterized protein</fullName>
    </submittedName>
</protein>
<gene>
    <name evidence="1" type="ORF">BI375_23040</name>
</gene>
<dbReference type="Proteomes" id="UP000180133">
    <property type="component" value="Unassembled WGS sequence"/>
</dbReference>
<proteinExistence type="predicted"/>
<reference evidence="1 2" key="1">
    <citation type="submission" date="2016-09" db="EMBL/GenBank/DDBJ databases">
        <title>Isolation, identification and antibiotic sensitivity analysis of bacterial pathogen from juvenile Hippocampus erectus with tail-rotted disease.</title>
        <authorList>
            <person name="Yang Q."/>
        </authorList>
    </citation>
    <scope>NUCLEOTIDE SEQUENCE [LARGE SCALE GENOMIC DNA]</scope>
    <source>
        <strain evidence="1 2">HM-10</strain>
    </source>
</reference>
<organism evidence="1 2">
    <name type="scientific">Vibrio rotiferianus</name>
    <dbReference type="NCBI Taxonomy" id="190895"/>
    <lineage>
        <taxon>Bacteria</taxon>
        <taxon>Pseudomonadati</taxon>
        <taxon>Pseudomonadota</taxon>
        <taxon>Gammaproteobacteria</taxon>
        <taxon>Vibrionales</taxon>
        <taxon>Vibrionaceae</taxon>
        <taxon>Vibrio</taxon>
    </lineage>
</organism>